<dbReference type="RefSeq" id="WP_338435908.1">
    <property type="nucleotide sequence ID" value="NZ_JAUYVH010000002.1"/>
</dbReference>
<dbReference type="InterPro" id="IPR029052">
    <property type="entry name" value="Metallo-depent_PP-like"/>
</dbReference>
<dbReference type="PANTHER" id="PTHR22953:SF153">
    <property type="entry name" value="PURPLE ACID PHOSPHATASE"/>
    <property type="match status" value="1"/>
</dbReference>
<proteinExistence type="predicted"/>
<feature type="signal peptide" evidence="2">
    <location>
        <begin position="1"/>
        <end position="21"/>
    </location>
</feature>
<evidence type="ECO:0000313" key="4">
    <source>
        <dbReference type="EMBL" id="MDQ9169988.1"/>
    </source>
</evidence>
<evidence type="ECO:0000256" key="1">
    <source>
        <dbReference type="ARBA" id="ARBA00022729"/>
    </source>
</evidence>
<feature type="chain" id="PRO_5046943164" evidence="2">
    <location>
        <begin position="22"/>
        <end position="306"/>
    </location>
</feature>
<dbReference type="InterPro" id="IPR004843">
    <property type="entry name" value="Calcineurin-like_PHP"/>
</dbReference>
<dbReference type="Gene3D" id="3.60.21.10">
    <property type="match status" value="1"/>
</dbReference>
<reference evidence="4 5" key="1">
    <citation type="submission" date="2023-08" db="EMBL/GenBank/DDBJ databases">
        <title>Oxalobacteraceae gen .nov., isolated from river sludge outside the plant.</title>
        <authorList>
            <person name="Zhao S.Y."/>
        </authorList>
    </citation>
    <scope>NUCLEOTIDE SEQUENCE [LARGE SCALE GENOMIC DNA]</scope>
    <source>
        <strain evidence="4 5">R-40</strain>
    </source>
</reference>
<organism evidence="4 5">
    <name type="scientific">Keguizhuia sedimenti</name>
    <dbReference type="NCBI Taxonomy" id="3064264"/>
    <lineage>
        <taxon>Bacteria</taxon>
        <taxon>Pseudomonadati</taxon>
        <taxon>Pseudomonadota</taxon>
        <taxon>Betaproteobacteria</taxon>
        <taxon>Burkholderiales</taxon>
        <taxon>Oxalobacteraceae</taxon>
        <taxon>Keguizhuia</taxon>
    </lineage>
</organism>
<dbReference type="PROSITE" id="PS51257">
    <property type="entry name" value="PROKAR_LIPOPROTEIN"/>
    <property type="match status" value="1"/>
</dbReference>
<name>A0ABU1BNV3_9BURK</name>
<dbReference type="SUPFAM" id="SSF56300">
    <property type="entry name" value="Metallo-dependent phosphatases"/>
    <property type="match status" value="1"/>
</dbReference>
<evidence type="ECO:0000256" key="2">
    <source>
        <dbReference type="SAM" id="SignalP"/>
    </source>
</evidence>
<sequence>MNFFLVRLIGCFFIVSIVGCAGPVQTGNAPQLQSLPGIPVYAAGDIADCRRALPENSGAAATAALIESELKKNAQSVVLALGDSTYPNGHQSEFARCYEPTWGRFKNRTYPAPGNHEYRTPAAADYFQYFGAAAGNDGRGYYSFHVGDWHVISLNSNLQGDSFSTQMDWLKSELGQSAARCTLAYWHHPVFSSGEHGNTDVMLPAWRLLAAANVELVLAAHDHHYERFAPRDHMGKPDSMHGIAQFVVGTGGARLTLIRPFRKQSESSSNASHGALKLVLMPGSYAWEFLPVTPGAHDDRGFGTCH</sequence>
<dbReference type="Proteomes" id="UP001225596">
    <property type="component" value="Unassembled WGS sequence"/>
</dbReference>
<comment type="caution">
    <text evidence="4">The sequence shown here is derived from an EMBL/GenBank/DDBJ whole genome shotgun (WGS) entry which is preliminary data.</text>
</comment>
<accession>A0ABU1BNV3</accession>
<evidence type="ECO:0000313" key="5">
    <source>
        <dbReference type="Proteomes" id="UP001225596"/>
    </source>
</evidence>
<dbReference type="PANTHER" id="PTHR22953">
    <property type="entry name" value="ACID PHOSPHATASE RELATED"/>
    <property type="match status" value="1"/>
</dbReference>
<feature type="domain" description="Calcineurin-like phosphoesterase" evidence="3">
    <location>
        <begin position="39"/>
        <end position="225"/>
    </location>
</feature>
<gene>
    <name evidence="4" type="ORF">Q8A64_06135</name>
</gene>
<protein>
    <submittedName>
        <fullName evidence="4">Metallophosphoesterase</fullName>
    </submittedName>
</protein>
<evidence type="ECO:0000259" key="3">
    <source>
        <dbReference type="Pfam" id="PF00149"/>
    </source>
</evidence>
<dbReference type="EMBL" id="JAUYVH010000002">
    <property type="protein sequence ID" value="MDQ9169988.1"/>
    <property type="molecule type" value="Genomic_DNA"/>
</dbReference>
<dbReference type="InterPro" id="IPR039331">
    <property type="entry name" value="PAPs-like"/>
</dbReference>
<dbReference type="Pfam" id="PF00149">
    <property type="entry name" value="Metallophos"/>
    <property type="match status" value="1"/>
</dbReference>
<keyword evidence="1 2" id="KW-0732">Signal</keyword>
<keyword evidence="5" id="KW-1185">Reference proteome</keyword>